<dbReference type="Pfam" id="PF04186">
    <property type="entry name" value="FxsA"/>
    <property type="match status" value="1"/>
</dbReference>
<dbReference type="OrthoDB" id="5357147at2"/>
<proteinExistence type="predicted"/>
<dbReference type="EMBL" id="LXSU01000096">
    <property type="protein sequence ID" value="OCX42819.1"/>
    <property type="molecule type" value="Genomic_DNA"/>
</dbReference>
<dbReference type="InterPro" id="IPR007313">
    <property type="entry name" value="FxsA"/>
</dbReference>
<comment type="caution">
    <text evidence="1">The sequence shown here is derived from an EMBL/GenBank/DDBJ whole genome shotgun (WGS) entry which is preliminary data.</text>
</comment>
<accession>A0A6M8MVK5</accession>
<sequence length="133" mass="15312">MIARTNISAFLILELIVSILFITFFGFLNFFMIVFVSMFLGAIFLAKTWTNLITMQNNTNTNLFSMIKLFSLTIVGILLLIPGILSTFLGILLLFFMMVLKLFTNQKSKNHHQTNNEEEIIDVEIVQEHKKCN</sequence>
<name>A0A6M8MVK5_9BACT</name>
<evidence type="ECO:0000313" key="2">
    <source>
        <dbReference type="Proteomes" id="UP000094873"/>
    </source>
</evidence>
<dbReference type="RefSeq" id="WP_066008024.1">
    <property type="nucleotide sequence ID" value="NZ_CP053848.1"/>
</dbReference>
<keyword evidence="2" id="KW-1185">Reference proteome</keyword>
<dbReference type="AlphaFoldDB" id="A0A6M8MVK5"/>
<protein>
    <submittedName>
        <fullName evidence="1">Uncharacterized protein</fullName>
    </submittedName>
</protein>
<dbReference type="GO" id="GO:0016020">
    <property type="term" value="C:membrane"/>
    <property type="evidence" value="ECO:0007669"/>
    <property type="project" value="InterPro"/>
</dbReference>
<dbReference type="Proteomes" id="UP000094873">
    <property type="component" value="Unassembled WGS sequence"/>
</dbReference>
<gene>
    <name evidence="1" type="ORF">A7X81_05720</name>
</gene>
<reference evidence="1 2" key="1">
    <citation type="submission" date="2016-05" db="EMBL/GenBank/DDBJ databases">
        <authorList>
            <person name="Caceres A."/>
            <person name="Munoz I."/>
            <person name="Iraola G."/>
            <person name="Diaz-Viraque F."/>
            <person name="Greif G."/>
            <person name="Collado L."/>
        </authorList>
    </citation>
    <scope>NUCLEOTIDE SEQUENCE [LARGE SCALE GENOMIC DNA]</scope>
    <source>
        <strain evidence="1 2">WBE38</strain>
    </source>
</reference>
<organism evidence="1 2">
    <name type="scientific">Campylobacter ornithocola</name>
    <dbReference type="NCBI Taxonomy" id="1848766"/>
    <lineage>
        <taxon>Bacteria</taxon>
        <taxon>Pseudomonadati</taxon>
        <taxon>Campylobacterota</taxon>
        <taxon>Epsilonproteobacteria</taxon>
        <taxon>Campylobacterales</taxon>
        <taxon>Campylobacteraceae</taxon>
        <taxon>Campylobacter</taxon>
    </lineage>
</organism>
<dbReference type="NCBIfam" id="NF008528">
    <property type="entry name" value="PRK11463.1-2"/>
    <property type="match status" value="1"/>
</dbReference>
<evidence type="ECO:0000313" key="1">
    <source>
        <dbReference type="EMBL" id="OCX42819.1"/>
    </source>
</evidence>